<feature type="domain" description="HTH tetR-type" evidence="3">
    <location>
        <begin position="10"/>
        <end position="68"/>
    </location>
</feature>
<dbReference type="PANTHER" id="PTHR30055:SF226">
    <property type="entry name" value="HTH-TYPE TRANSCRIPTIONAL REGULATOR PKSA"/>
    <property type="match status" value="1"/>
</dbReference>
<comment type="caution">
    <text evidence="4">The sequence shown here is derived from an EMBL/GenBank/DDBJ whole genome shotgun (WGS) entry which is preliminary data.</text>
</comment>
<evidence type="ECO:0000313" key="5">
    <source>
        <dbReference type="Proteomes" id="UP000440096"/>
    </source>
</evidence>
<reference evidence="4 5" key="1">
    <citation type="submission" date="2019-11" db="EMBL/GenBank/DDBJ databases">
        <title>Draft genome of Amycolatopsis RM579.</title>
        <authorList>
            <person name="Duangmal K."/>
            <person name="Mingma R."/>
        </authorList>
    </citation>
    <scope>NUCLEOTIDE SEQUENCE [LARGE SCALE GENOMIC DNA]</scope>
    <source>
        <strain evidence="4 5">RM579</strain>
    </source>
</reference>
<evidence type="ECO:0000256" key="2">
    <source>
        <dbReference type="PROSITE-ProRule" id="PRU00335"/>
    </source>
</evidence>
<sequence length="203" mass="22471">MAMGRDSQKRRTRKALVEAAGRLIAEGRRPSVAEVADAADISRRTAYRYFPSAEQLSVEAALEATRQNMELSIEAGPIDEPVSDRVARLVDALSQMTLDNEMLLRQMIRFTIDRDAIEPGVPPRPSRRLEYVERALTPLQGTLDQDELDRLTHALTVVIGIESTIVLRDICGLDSAEILRVQQWAAQALVTAAGGGARRRKIP</sequence>
<dbReference type="PANTHER" id="PTHR30055">
    <property type="entry name" value="HTH-TYPE TRANSCRIPTIONAL REGULATOR RUTR"/>
    <property type="match status" value="1"/>
</dbReference>
<dbReference type="PROSITE" id="PS50977">
    <property type="entry name" value="HTH_TETR_2"/>
    <property type="match status" value="1"/>
</dbReference>
<dbReference type="Gene3D" id="1.10.357.10">
    <property type="entry name" value="Tetracycline Repressor, domain 2"/>
    <property type="match status" value="1"/>
</dbReference>
<accession>A0A6N7YIZ4</accession>
<evidence type="ECO:0000259" key="3">
    <source>
        <dbReference type="PROSITE" id="PS50977"/>
    </source>
</evidence>
<proteinExistence type="predicted"/>
<dbReference type="AlphaFoldDB" id="A0A6N7YIZ4"/>
<evidence type="ECO:0000313" key="4">
    <source>
        <dbReference type="EMBL" id="MTD52877.1"/>
    </source>
</evidence>
<dbReference type="InterPro" id="IPR009057">
    <property type="entry name" value="Homeodomain-like_sf"/>
</dbReference>
<dbReference type="GO" id="GO:0000976">
    <property type="term" value="F:transcription cis-regulatory region binding"/>
    <property type="evidence" value="ECO:0007669"/>
    <property type="project" value="TreeGrafter"/>
</dbReference>
<dbReference type="InterPro" id="IPR050109">
    <property type="entry name" value="HTH-type_TetR-like_transc_reg"/>
</dbReference>
<dbReference type="GO" id="GO:0003700">
    <property type="term" value="F:DNA-binding transcription factor activity"/>
    <property type="evidence" value="ECO:0007669"/>
    <property type="project" value="TreeGrafter"/>
</dbReference>
<dbReference type="OrthoDB" id="3217159at2"/>
<dbReference type="Proteomes" id="UP000440096">
    <property type="component" value="Unassembled WGS sequence"/>
</dbReference>
<dbReference type="InterPro" id="IPR001647">
    <property type="entry name" value="HTH_TetR"/>
</dbReference>
<dbReference type="Pfam" id="PF00440">
    <property type="entry name" value="TetR_N"/>
    <property type="match status" value="1"/>
</dbReference>
<evidence type="ECO:0000256" key="1">
    <source>
        <dbReference type="ARBA" id="ARBA00023125"/>
    </source>
</evidence>
<dbReference type="SUPFAM" id="SSF46689">
    <property type="entry name" value="Homeodomain-like"/>
    <property type="match status" value="1"/>
</dbReference>
<dbReference type="EMBL" id="WMBA01000003">
    <property type="protein sequence ID" value="MTD52877.1"/>
    <property type="molecule type" value="Genomic_DNA"/>
</dbReference>
<keyword evidence="5" id="KW-1185">Reference proteome</keyword>
<protein>
    <submittedName>
        <fullName evidence="4">TetR family transcriptional regulator</fullName>
    </submittedName>
</protein>
<feature type="DNA-binding region" description="H-T-H motif" evidence="2">
    <location>
        <begin position="31"/>
        <end position="50"/>
    </location>
</feature>
<keyword evidence="1 2" id="KW-0238">DNA-binding</keyword>
<organism evidence="4 5">
    <name type="scientific">Amycolatopsis pithecellobii</name>
    <dbReference type="NCBI Taxonomy" id="664692"/>
    <lineage>
        <taxon>Bacteria</taxon>
        <taxon>Bacillati</taxon>
        <taxon>Actinomycetota</taxon>
        <taxon>Actinomycetes</taxon>
        <taxon>Pseudonocardiales</taxon>
        <taxon>Pseudonocardiaceae</taxon>
        <taxon>Amycolatopsis</taxon>
    </lineage>
</organism>
<name>A0A6N7YIZ4_9PSEU</name>
<gene>
    <name evidence="4" type="ORF">GKO32_02650</name>
</gene>